<dbReference type="Pfam" id="PF00319">
    <property type="entry name" value="SRF-TF"/>
    <property type="match status" value="1"/>
</dbReference>
<dbReference type="InterPro" id="IPR033897">
    <property type="entry name" value="SRF-like_MADS-box"/>
</dbReference>
<feature type="coiled-coil region" evidence="6">
    <location>
        <begin position="87"/>
        <end position="114"/>
    </location>
</feature>
<evidence type="ECO:0000256" key="1">
    <source>
        <dbReference type="ARBA" id="ARBA00004123"/>
    </source>
</evidence>
<evidence type="ECO:0000313" key="9">
    <source>
        <dbReference type="Proteomes" id="UP001279734"/>
    </source>
</evidence>
<evidence type="ECO:0000256" key="5">
    <source>
        <dbReference type="ARBA" id="ARBA00023242"/>
    </source>
</evidence>
<dbReference type="CDD" id="cd00266">
    <property type="entry name" value="MADS_SRF_like"/>
    <property type="match status" value="1"/>
</dbReference>
<keyword evidence="6" id="KW-0175">Coiled coil</keyword>
<dbReference type="AlphaFoldDB" id="A0AAD3TJF6"/>
<dbReference type="GO" id="GO:0005634">
    <property type="term" value="C:nucleus"/>
    <property type="evidence" value="ECO:0007669"/>
    <property type="project" value="UniProtKB-SubCell"/>
</dbReference>
<dbReference type="GO" id="GO:0000987">
    <property type="term" value="F:cis-regulatory region sequence-specific DNA binding"/>
    <property type="evidence" value="ECO:0007669"/>
    <property type="project" value="InterPro"/>
</dbReference>
<dbReference type="PANTHER" id="PTHR48019">
    <property type="entry name" value="SERUM RESPONSE FACTOR HOMOLOG"/>
    <property type="match status" value="1"/>
</dbReference>
<dbReference type="EMBL" id="BSYO01000038">
    <property type="protein sequence ID" value="GMH30309.1"/>
    <property type="molecule type" value="Genomic_DNA"/>
</dbReference>
<evidence type="ECO:0000256" key="4">
    <source>
        <dbReference type="ARBA" id="ARBA00023163"/>
    </source>
</evidence>
<dbReference type="FunFam" id="3.40.1810.10:FF:000018">
    <property type="entry name" value="agamous-like MADS-box protein AGL80"/>
    <property type="match status" value="1"/>
</dbReference>
<dbReference type="GO" id="GO:0046983">
    <property type="term" value="F:protein dimerization activity"/>
    <property type="evidence" value="ECO:0007669"/>
    <property type="project" value="InterPro"/>
</dbReference>
<evidence type="ECO:0000256" key="2">
    <source>
        <dbReference type="ARBA" id="ARBA00023015"/>
    </source>
</evidence>
<dbReference type="Proteomes" id="UP001279734">
    <property type="component" value="Unassembled WGS sequence"/>
</dbReference>
<keyword evidence="5" id="KW-0539">Nucleus</keyword>
<comment type="subcellular location">
    <subcellularLocation>
        <location evidence="1">Nucleus</location>
    </subcellularLocation>
</comment>
<gene>
    <name evidence="8" type="ORF">Nepgr_032152</name>
</gene>
<organism evidence="8 9">
    <name type="scientific">Nepenthes gracilis</name>
    <name type="common">Slender pitcher plant</name>
    <dbReference type="NCBI Taxonomy" id="150966"/>
    <lineage>
        <taxon>Eukaryota</taxon>
        <taxon>Viridiplantae</taxon>
        <taxon>Streptophyta</taxon>
        <taxon>Embryophyta</taxon>
        <taxon>Tracheophyta</taxon>
        <taxon>Spermatophyta</taxon>
        <taxon>Magnoliopsida</taxon>
        <taxon>eudicotyledons</taxon>
        <taxon>Gunneridae</taxon>
        <taxon>Pentapetalae</taxon>
        <taxon>Caryophyllales</taxon>
        <taxon>Nepenthaceae</taxon>
        <taxon>Nepenthes</taxon>
    </lineage>
</organism>
<dbReference type="GO" id="GO:0045944">
    <property type="term" value="P:positive regulation of transcription by RNA polymerase II"/>
    <property type="evidence" value="ECO:0007669"/>
    <property type="project" value="InterPro"/>
</dbReference>
<keyword evidence="4" id="KW-0804">Transcription</keyword>
<evidence type="ECO:0000313" key="8">
    <source>
        <dbReference type="EMBL" id="GMH30309.1"/>
    </source>
</evidence>
<protein>
    <recommendedName>
        <fullName evidence="7">MADS-box domain-containing protein</fullName>
    </recommendedName>
</protein>
<comment type="caution">
    <text evidence="8">The sequence shown here is derived from an EMBL/GenBank/DDBJ whole genome shotgun (WGS) entry which is preliminary data.</text>
</comment>
<dbReference type="Gene3D" id="3.40.1810.10">
    <property type="entry name" value="Transcription factor, MADS-box"/>
    <property type="match status" value="1"/>
</dbReference>
<dbReference type="SUPFAM" id="SSF55455">
    <property type="entry name" value="SRF-like"/>
    <property type="match status" value="1"/>
</dbReference>
<keyword evidence="3" id="KW-0238">DNA-binding</keyword>
<keyword evidence="9" id="KW-1185">Reference proteome</keyword>
<dbReference type="PROSITE" id="PS50066">
    <property type="entry name" value="MADS_BOX_2"/>
    <property type="match status" value="1"/>
</dbReference>
<dbReference type="InterPro" id="IPR002100">
    <property type="entry name" value="TF_MADSbox"/>
</dbReference>
<name>A0AAD3TJF6_NEPGR</name>
<dbReference type="PRINTS" id="PR00404">
    <property type="entry name" value="MADSDOMAIN"/>
</dbReference>
<dbReference type="InterPro" id="IPR050142">
    <property type="entry name" value="MADS-box/MEF2_TF"/>
</dbReference>
<evidence type="ECO:0000256" key="3">
    <source>
        <dbReference type="ARBA" id="ARBA00023125"/>
    </source>
</evidence>
<evidence type="ECO:0000259" key="7">
    <source>
        <dbReference type="PROSITE" id="PS50066"/>
    </source>
</evidence>
<evidence type="ECO:0000256" key="6">
    <source>
        <dbReference type="SAM" id="Coils"/>
    </source>
</evidence>
<dbReference type="GO" id="GO:0000981">
    <property type="term" value="F:DNA-binding transcription factor activity, RNA polymerase II-specific"/>
    <property type="evidence" value="ECO:0007669"/>
    <property type="project" value="InterPro"/>
</dbReference>
<feature type="domain" description="MADS-box" evidence="7">
    <location>
        <begin position="1"/>
        <end position="49"/>
    </location>
</feature>
<dbReference type="SMART" id="SM00432">
    <property type="entry name" value="MADS"/>
    <property type="match status" value="1"/>
</dbReference>
<sequence length="258" mass="29065">MTRKKVKLAYITNDSARKATFKKRKKGFLKKMYELTTLCEIRACAIIYSPYDAAPEVWPNLGEAKQVLAKFKRLPEMEKSKKMVNQEEFLRQRINKAAELLKKLQKDNREKEMTQVMYQCLTGKSIEDMSMIDLTDLGWLIDQNLKEIYKRIGQLKKEVALPKVAAKQAAAGTAAVEEFGRQRGSGGFDPVGMEQAVQGQSWFMDMMNPHDYLGGPPSSGGSSINGGGRVAGESKMLMTFADYNHSLNPLWSCANFFP</sequence>
<keyword evidence="2" id="KW-0805">Transcription regulation</keyword>
<dbReference type="InterPro" id="IPR036879">
    <property type="entry name" value="TF_MADSbox_sf"/>
</dbReference>
<reference evidence="8" key="1">
    <citation type="submission" date="2023-05" db="EMBL/GenBank/DDBJ databases">
        <title>Nepenthes gracilis genome sequencing.</title>
        <authorList>
            <person name="Fukushima K."/>
        </authorList>
    </citation>
    <scope>NUCLEOTIDE SEQUENCE</scope>
    <source>
        <strain evidence="8">SING2019-196</strain>
    </source>
</reference>
<accession>A0AAD3TJF6</accession>
<proteinExistence type="predicted"/>